<name>A0ABD3N8S8_9STRA</name>
<feature type="compositionally biased region" description="Basic residues" evidence="1">
    <location>
        <begin position="371"/>
        <end position="421"/>
    </location>
</feature>
<sequence length="593" mass="65170">MRCCVHPHARVVGQRCPICAAESDSTGAEAFVSQEVKETSRSAGINEISENSIDDTATIFSGHGDELEEVSLDPKWAEALRAISLRLANEKAQQSMNPAVHVDSPVDITAVEASEEESPNRTIVSIPNLTDLQRTIQQATKSIGKFSLDDDKDENDGDISLSSFASDANLVTKNFAESKKQTPPRRGSLRSLHLDDPAPWSQGFEFYPKQLYFGAIGTAQHDENGSSVASSLTCESYNSLSAPPKPSRGTSSAKVFKAGSYETVDSAPMSDNNIAYRTSLHNTKLGPSLIGDCMNTTRVEDTFVNTNKFVTRRSPSKRHLGDSVEVNDKDVAEESGIGRRATRSSSPSMDDTLDAPKKSLLFFLTALGRNSRSRSCSRPRQSNSRRSKSRTRSKSQCRSKSQSRSKSRTRSKSHSRPKSCTRTHVAKEASETEPWKSNTEMEEHQTSENASCTPPEISMPQEAQQRVEPTSQILPYPEIVQATEESLKSLSHAATLEQLVARCPISHPRYKLGDAARDEDMIIFPKSRHGRGRTRRRETNNSDSAESLLSSSGSDSNDREAGGSKACESIVDIRKAIGQLRHLDAAFSEFQFF</sequence>
<dbReference type="Proteomes" id="UP001530293">
    <property type="component" value="Unassembled WGS sequence"/>
</dbReference>
<reference evidence="2 3" key="1">
    <citation type="submission" date="2024-10" db="EMBL/GenBank/DDBJ databases">
        <title>Updated reference genomes for cyclostephanoid diatoms.</title>
        <authorList>
            <person name="Roberts W.R."/>
            <person name="Alverson A.J."/>
        </authorList>
    </citation>
    <scope>NUCLEOTIDE SEQUENCE [LARGE SCALE GENOMIC DNA]</scope>
    <source>
        <strain evidence="2 3">AJA232-27</strain>
    </source>
</reference>
<feature type="compositionally biased region" description="Basic and acidic residues" evidence="1">
    <location>
        <begin position="425"/>
        <end position="446"/>
    </location>
</feature>
<feature type="compositionally biased region" description="Basic and acidic residues" evidence="1">
    <location>
        <begin position="319"/>
        <end position="332"/>
    </location>
</feature>
<feature type="region of interest" description="Disordered" evidence="1">
    <location>
        <begin position="523"/>
        <end position="565"/>
    </location>
</feature>
<feature type="region of interest" description="Disordered" evidence="1">
    <location>
        <begin position="314"/>
        <end position="354"/>
    </location>
</feature>
<evidence type="ECO:0000313" key="3">
    <source>
        <dbReference type="Proteomes" id="UP001530293"/>
    </source>
</evidence>
<dbReference type="AlphaFoldDB" id="A0ABD3N8S8"/>
<organism evidence="2 3">
    <name type="scientific">Discostella pseudostelligera</name>
    <dbReference type="NCBI Taxonomy" id="259834"/>
    <lineage>
        <taxon>Eukaryota</taxon>
        <taxon>Sar</taxon>
        <taxon>Stramenopiles</taxon>
        <taxon>Ochrophyta</taxon>
        <taxon>Bacillariophyta</taxon>
        <taxon>Coscinodiscophyceae</taxon>
        <taxon>Thalassiosirophycidae</taxon>
        <taxon>Stephanodiscales</taxon>
        <taxon>Stephanodiscaceae</taxon>
        <taxon>Discostella</taxon>
    </lineage>
</organism>
<proteinExistence type="predicted"/>
<feature type="compositionally biased region" description="Basic residues" evidence="1">
    <location>
        <begin position="526"/>
        <end position="536"/>
    </location>
</feature>
<protein>
    <submittedName>
        <fullName evidence="2">Uncharacterized protein</fullName>
    </submittedName>
</protein>
<evidence type="ECO:0000256" key="1">
    <source>
        <dbReference type="SAM" id="MobiDB-lite"/>
    </source>
</evidence>
<keyword evidence="3" id="KW-1185">Reference proteome</keyword>
<evidence type="ECO:0000313" key="2">
    <source>
        <dbReference type="EMBL" id="KAL3772049.1"/>
    </source>
</evidence>
<dbReference type="EMBL" id="JALLBG020000017">
    <property type="protein sequence ID" value="KAL3772049.1"/>
    <property type="molecule type" value="Genomic_DNA"/>
</dbReference>
<comment type="caution">
    <text evidence="2">The sequence shown here is derived from an EMBL/GenBank/DDBJ whole genome shotgun (WGS) entry which is preliminary data.</text>
</comment>
<accession>A0ABD3N8S8</accession>
<gene>
    <name evidence="2" type="ORF">ACHAWU_008071</name>
</gene>
<feature type="compositionally biased region" description="Polar residues" evidence="1">
    <location>
        <begin position="461"/>
        <end position="472"/>
    </location>
</feature>
<feature type="region of interest" description="Disordered" evidence="1">
    <location>
        <begin position="175"/>
        <end position="194"/>
    </location>
</feature>
<feature type="compositionally biased region" description="Low complexity" evidence="1">
    <location>
        <begin position="541"/>
        <end position="555"/>
    </location>
</feature>
<feature type="region of interest" description="Disordered" evidence="1">
    <location>
        <begin position="371"/>
        <end position="472"/>
    </location>
</feature>